<proteinExistence type="predicted"/>
<keyword evidence="2" id="KW-0378">Hydrolase</keyword>
<evidence type="ECO:0000256" key="2">
    <source>
        <dbReference type="ARBA" id="ARBA00022801"/>
    </source>
</evidence>
<dbReference type="InterPro" id="IPR008979">
    <property type="entry name" value="Galactose-bd-like_sf"/>
</dbReference>
<evidence type="ECO:0000256" key="3">
    <source>
        <dbReference type="SAM" id="SignalP"/>
    </source>
</evidence>
<keyword evidence="5" id="KW-1185">Reference proteome</keyword>
<dbReference type="PANTHER" id="PTHR43817:SF1">
    <property type="entry name" value="HYDROLASE, FAMILY 43, PUTATIVE (AFU_ORTHOLOGUE AFUA_3G01660)-RELATED"/>
    <property type="match status" value="1"/>
</dbReference>
<feature type="chain" id="PRO_5045685825" description="Glycosyl hydrolases family 2 sugar binding domain-containing protein" evidence="3">
    <location>
        <begin position="21"/>
        <end position="987"/>
    </location>
</feature>
<reference evidence="5" key="1">
    <citation type="submission" date="2023-07" db="EMBL/GenBank/DDBJ databases">
        <title>Functional and genomic diversity of the sorghum phyllosphere microbiome.</title>
        <authorList>
            <person name="Shade A."/>
        </authorList>
    </citation>
    <scope>NUCLEOTIDE SEQUENCE [LARGE SCALE GENOMIC DNA]</scope>
    <source>
        <strain evidence="5">SORGH_AS_0422</strain>
    </source>
</reference>
<name>A0ABU3GZ77_9SPHI</name>
<dbReference type="Gene3D" id="2.60.120.260">
    <property type="entry name" value="Galactose-binding domain-like"/>
    <property type="match status" value="1"/>
</dbReference>
<evidence type="ECO:0000313" key="4">
    <source>
        <dbReference type="EMBL" id="MDT3404921.1"/>
    </source>
</evidence>
<dbReference type="RefSeq" id="WP_311952806.1">
    <property type="nucleotide sequence ID" value="NZ_JAVLVU010000001.1"/>
</dbReference>
<accession>A0ABU3GZ77</accession>
<evidence type="ECO:0000313" key="5">
    <source>
        <dbReference type="Proteomes" id="UP001258315"/>
    </source>
</evidence>
<dbReference type="PANTHER" id="PTHR43817">
    <property type="entry name" value="GLYCOSYL HYDROLASE"/>
    <property type="match status" value="1"/>
</dbReference>
<keyword evidence="1 3" id="KW-0732">Signal</keyword>
<sequence>MKRRAFLLSGVQISALTALASTQGRSWVRLIDMPANAGNNDLDRLFINPPMEARPYTLWHWMNGVISREGITADLESFKEAGLGGAQMFLVGGSEAKIDDPANQIMSENWKELFSHALKESGRLGLKLGTHNSPGWSSTGYKTIVAEQAMQQVVFTETLVGGDRSYAGPIPQPTAKKGFYRDIVCWGVKKEGPVNVNEMINLSGHLSSNGDLNWQVPSGDWVVIRIGHTVIEKFNLTAPVSGQGLEVDKLDAQALRAYWKTFPDQLNKLAGKFNGSVFNRYEVDSYEMGTQNWTSKMPAEFKKRRGYDILPFLVQVSGRLVTDKDTTSRFQWDWKETIKQLFAENYYGSMQQLIKEQGMEFILEPYATGHDQPFESNNAAKYGDVLMCEFWQKPTTWGWDSVKPTASGAHTWGKNIVAAEAFTGQPNSAWKVDPYALKSVGDRAFAGGVNMLFFHTSAHQPWKNVYPGMTMGQWGTHFGRTQLWWNKGGKEWISYLTRCQFMLRQGKPVTDLLYLVYDRVTPKPIPGFYDETIGTDALLTRLEVVNGELALPGGLRYQLLILPDSAQMRPDIALKIKSLVKAGARIVGRKPERAPGLTDREVNDRLVKDIADQLWGMAESESHNVYGKGQVFALQPVPEVVNKLNLTPDLVSESNGQMPLLWVHRQLDNGIDIYFISNQEDRTIQASISTRGEERIPELWAADSGTSEEAPCFQFKDKRTITRIELDPSGSVFLVFRRKRLDSLLTLNSIRQDGSLKPYLVKFTKEKGGRTTLAASAGGVYSLDLSNGTQKVISIDQVPLPLSVNGAWQLTFKEDGREKTMMSDKLGSWTEMEELKYYSGTILYETTIQITKEQATGKIKAYLDLGKVFNTVSVMVNGKDMGLLWKPPFAMDLTGKLKTGANKLSLQVTNLWANRLIGDEQYPDDMIWEKRNLKEIPVWLDDITKRPEPRRKTFTTFKFFNKDSPLLPSGLIGPVFIHFVKKVPVSL</sequence>
<feature type="signal peptide" evidence="3">
    <location>
        <begin position="1"/>
        <end position="20"/>
    </location>
</feature>
<gene>
    <name evidence="4" type="ORF">QE417_003993</name>
</gene>
<dbReference type="EMBL" id="JAVLVU010000001">
    <property type="protein sequence ID" value="MDT3404921.1"/>
    <property type="molecule type" value="Genomic_DNA"/>
</dbReference>
<dbReference type="NCBIfam" id="NF045579">
    <property type="entry name" value="rhamnoside_JR"/>
    <property type="match status" value="1"/>
</dbReference>
<dbReference type="SUPFAM" id="SSF49785">
    <property type="entry name" value="Galactose-binding domain-like"/>
    <property type="match status" value="1"/>
</dbReference>
<dbReference type="Pfam" id="PF17132">
    <property type="entry name" value="Glyco_hydro_106"/>
    <property type="match status" value="2"/>
</dbReference>
<evidence type="ECO:0000256" key="1">
    <source>
        <dbReference type="ARBA" id="ARBA00022729"/>
    </source>
</evidence>
<organism evidence="4 5">
    <name type="scientific">Mucilaginibacter terrae</name>
    <dbReference type="NCBI Taxonomy" id="1955052"/>
    <lineage>
        <taxon>Bacteria</taxon>
        <taxon>Pseudomonadati</taxon>
        <taxon>Bacteroidota</taxon>
        <taxon>Sphingobacteriia</taxon>
        <taxon>Sphingobacteriales</taxon>
        <taxon>Sphingobacteriaceae</taxon>
        <taxon>Mucilaginibacter</taxon>
    </lineage>
</organism>
<comment type="caution">
    <text evidence="4">The sequence shown here is derived from an EMBL/GenBank/DDBJ whole genome shotgun (WGS) entry which is preliminary data.</text>
</comment>
<dbReference type="Proteomes" id="UP001258315">
    <property type="component" value="Unassembled WGS sequence"/>
</dbReference>
<protein>
    <recommendedName>
        <fullName evidence="6">Glycosyl hydrolases family 2 sugar binding domain-containing protein</fullName>
    </recommendedName>
</protein>
<dbReference type="CDD" id="cd03143">
    <property type="entry name" value="A4_beta-galactosidase_middle_domain"/>
    <property type="match status" value="1"/>
</dbReference>
<evidence type="ECO:0008006" key="6">
    <source>
        <dbReference type="Google" id="ProtNLM"/>
    </source>
</evidence>